<dbReference type="SMART" id="SM00115">
    <property type="entry name" value="CASc"/>
    <property type="match status" value="1"/>
</dbReference>
<reference evidence="5 6" key="1">
    <citation type="submission" date="2022-05" db="EMBL/GenBank/DDBJ databases">
        <authorList>
            <consortium name="Genoscope - CEA"/>
            <person name="William W."/>
        </authorList>
    </citation>
    <scope>NUCLEOTIDE SEQUENCE [LARGE SCALE GENOMIC DNA]</scope>
</reference>
<evidence type="ECO:0000259" key="4">
    <source>
        <dbReference type="PROSITE" id="PS50208"/>
    </source>
</evidence>
<dbReference type="CDD" id="cd00032">
    <property type="entry name" value="CASc"/>
    <property type="match status" value="1"/>
</dbReference>
<proteinExistence type="inferred from homology"/>
<protein>
    <submittedName>
        <fullName evidence="5">Uncharacterized protein</fullName>
    </submittedName>
</protein>
<dbReference type="PANTHER" id="PTHR22576:SF41">
    <property type="entry name" value="CASPASE 14, APOPTOSIS-RELATED CYSTEINE PEPTIDASE"/>
    <property type="match status" value="1"/>
</dbReference>
<evidence type="ECO:0000313" key="6">
    <source>
        <dbReference type="Proteomes" id="UP001159405"/>
    </source>
</evidence>
<comment type="caution">
    <text evidence="5">The sequence shown here is derived from an EMBL/GenBank/DDBJ whole genome shotgun (WGS) entry which is preliminary data.</text>
</comment>
<dbReference type="Pfam" id="PF00656">
    <property type="entry name" value="Peptidase_C14"/>
    <property type="match status" value="1"/>
</dbReference>
<dbReference type="Proteomes" id="UP001159405">
    <property type="component" value="Unassembled WGS sequence"/>
</dbReference>
<evidence type="ECO:0000256" key="1">
    <source>
        <dbReference type="ARBA" id="ARBA00010134"/>
    </source>
</evidence>
<accession>A0ABN8NIX6</accession>
<dbReference type="InterPro" id="IPR002138">
    <property type="entry name" value="Pept_C14_p10"/>
</dbReference>
<feature type="domain" description="Caspase family p20" evidence="4">
    <location>
        <begin position="128"/>
        <end position="253"/>
    </location>
</feature>
<evidence type="ECO:0000313" key="5">
    <source>
        <dbReference type="EMBL" id="CAH3111225.1"/>
    </source>
</evidence>
<dbReference type="InterPro" id="IPR033139">
    <property type="entry name" value="Caspase_cys_AS"/>
</dbReference>
<comment type="similarity">
    <text evidence="1 2">Belongs to the peptidase C14A family.</text>
</comment>
<gene>
    <name evidence="5" type="ORF">PLOB_00019878</name>
</gene>
<dbReference type="InterPro" id="IPR015917">
    <property type="entry name" value="Pept_C14A"/>
</dbReference>
<name>A0ABN8NIX6_9CNID</name>
<dbReference type="InterPro" id="IPR011600">
    <property type="entry name" value="Pept_C14_caspase"/>
</dbReference>
<evidence type="ECO:0000259" key="3">
    <source>
        <dbReference type="PROSITE" id="PS50207"/>
    </source>
</evidence>
<sequence length="377" mass="42732">MEKDLCRTIVKRISTGYAHDRIQRAQQLLEQIRLCDCLAIGGKRCACVRRPREVLNGRNKTRDKGTQTEERTGATTAQYFRHLDREDAANPVNAVPQPTISLLDVNRNVVSLAKRRHLPEDDVYDGIRNPYVLIINNVNFWYIPQPRTGAQHDLDNVMSFVKKAGFKTVVQCPDLRKSKLLDLLEETRQSEVLVEHDSFICFIMSHGDEEGILGVDSRAIPVDEITAKFQGGKCPYLATKPKLFFLQACRGDVDDEGYLVPRGPGHVYPDAIDEMPVKLPSDADFLIAYSTTKGHVSNRRFADNVRVAESIGKFLGSWFISCLVQILETYSGREDLMTMLTRVNRSMCKEYSVPGGFKQISCQLSMLTKKVYFTNFQ</sequence>
<dbReference type="InterPro" id="IPR001309">
    <property type="entry name" value="Pept_C14_p20"/>
</dbReference>
<dbReference type="PANTHER" id="PTHR22576">
    <property type="entry name" value="MUCOSA ASSOCIATED LYMPHOID TISSUE LYMPHOMA TRANSLOCATION PROTEIN 1/PARACASPASE"/>
    <property type="match status" value="1"/>
</dbReference>
<dbReference type="InterPro" id="IPR029030">
    <property type="entry name" value="Caspase-like_dom_sf"/>
</dbReference>
<dbReference type="SUPFAM" id="SSF52129">
    <property type="entry name" value="Caspase-like"/>
    <property type="match status" value="1"/>
</dbReference>
<dbReference type="EMBL" id="CALNXK010000023">
    <property type="protein sequence ID" value="CAH3111225.1"/>
    <property type="molecule type" value="Genomic_DNA"/>
</dbReference>
<dbReference type="InterPro" id="IPR052039">
    <property type="entry name" value="Caspase-related_regulators"/>
</dbReference>
<dbReference type="PROSITE" id="PS50208">
    <property type="entry name" value="CASPASE_P20"/>
    <property type="match status" value="1"/>
</dbReference>
<dbReference type="PROSITE" id="PS50207">
    <property type="entry name" value="CASPASE_P10"/>
    <property type="match status" value="1"/>
</dbReference>
<dbReference type="PROSITE" id="PS01122">
    <property type="entry name" value="CASPASE_CYS"/>
    <property type="match status" value="1"/>
</dbReference>
<dbReference type="Gene3D" id="3.40.50.1460">
    <property type="match status" value="1"/>
</dbReference>
<evidence type="ECO:0000256" key="2">
    <source>
        <dbReference type="RuleBase" id="RU003971"/>
    </source>
</evidence>
<keyword evidence="6" id="KW-1185">Reference proteome</keyword>
<dbReference type="PRINTS" id="PR00376">
    <property type="entry name" value="IL1BCENZYME"/>
</dbReference>
<organism evidence="5 6">
    <name type="scientific">Porites lobata</name>
    <dbReference type="NCBI Taxonomy" id="104759"/>
    <lineage>
        <taxon>Eukaryota</taxon>
        <taxon>Metazoa</taxon>
        <taxon>Cnidaria</taxon>
        <taxon>Anthozoa</taxon>
        <taxon>Hexacorallia</taxon>
        <taxon>Scleractinia</taxon>
        <taxon>Fungiina</taxon>
        <taxon>Poritidae</taxon>
        <taxon>Porites</taxon>
    </lineage>
</organism>
<feature type="domain" description="Caspase family p10" evidence="3">
    <location>
        <begin position="278"/>
        <end position="375"/>
    </location>
</feature>